<dbReference type="InterPro" id="IPR000210">
    <property type="entry name" value="BTB/POZ_dom"/>
</dbReference>
<name>A0A0C3BC85_SERVB</name>
<dbReference type="HOGENOM" id="CLU_093557_0_0_1"/>
<organism evidence="2 3">
    <name type="scientific">Serendipita vermifera MAFF 305830</name>
    <dbReference type="NCBI Taxonomy" id="933852"/>
    <lineage>
        <taxon>Eukaryota</taxon>
        <taxon>Fungi</taxon>
        <taxon>Dikarya</taxon>
        <taxon>Basidiomycota</taxon>
        <taxon>Agaricomycotina</taxon>
        <taxon>Agaricomycetes</taxon>
        <taxon>Sebacinales</taxon>
        <taxon>Serendipitaceae</taxon>
        <taxon>Serendipita</taxon>
    </lineage>
</organism>
<dbReference type="InterPro" id="IPR011333">
    <property type="entry name" value="SKP1/BTB/POZ_sf"/>
</dbReference>
<protein>
    <recommendedName>
        <fullName evidence="1">BTB domain-containing protein</fullName>
    </recommendedName>
</protein>
<dbReference type="Gene3D" id="3.30.710.10">
    <property type="entry name" value="Potassium Channel Kv1.1, Chain A"/>
    <property type="match status" value="1"/>
</dbReference>
<dbReference type="Pfam" id="PF00651">
    <property type="entry name" value="BTB"/>
    <property type="match status" value="1"/>
</dbReference>
<gene>
    <name evidence="2" type="ORF">M408DRAFT_328573</name>
</gene>
<accession>A0A0C3BC85</accession>
<dbReference type="Proteomes" id="UP000054097">
    <property type="component" value="Unassembled WGS sequence"/>
</dbReference>
<dbReference type="EMBL" id="KN824287">
    <property type="protein sequence ID" value="KIM29709.1"/>
    <property type="molecule type" value="Genomic_DNA"/>
</dbReference>
<keyword evidence="3" id="KW-1185">Reference proteome</keyword>
<dbReference type="PROSITE" id="PS50097">
    <property type="entry name" value="BTB"/>
    <property type="match status" value="1"/>
</dbReference>
<evidence type="ECO:0000313" key="2">
    <source>
        <dbReference type="EMBL" id="KIM29709.1"/>
    </source>
</evidence>
<feature type="domain" description="BTB" evidence="1">
    <location>
        <begin position="23"/>
        <end position="96"/>
    </location>
</feature>
<dbReference type="AlphaFoldDB" id="A0A0C3BC85"/>
<dbReference type="SMART" id="SM00225">
    <property type="entry name" value="BTB"/>
    <property type="match status" value="1"/>
</dbReference>
<dbReference type="CDD" id="cd18186">
    <property type="entry name" value="BTB_POZ_ZBTB_KLHL-like"/>
    <property type="match status" value="1"/>
</dbReference>
<evidence type="ECO:0000313" key="3">
    <source>
        <dbReference type="Proteomes" id="UP000054097"/>
    </source>
</evidence>
<sequence>MEGNNHQVVNETQHHPKFYIPSADMVIQVERTIFKIHSHFLTTQSEVFRDMITAAPRTNGHNGGTDSEPLVLSGDSVEGWELFLSVIYHDTFLRPITFTSKQSIEVLRIAHKYCMQSAEDELISRLKDETGTAGFLDLMVASRIVDSKELYDTALQGLIASDPKPTLEEAKMIGVEAYYAIVSQSLSRKCRLCHVPAGGNLKCHVCNGWQ</sequence>
<dbReference type="OrthoDB" id="9997739at2759"/>
<reference evidence="2 3" key="1">
    <citation type="submission" date="2014-04" db="EMBL/GenBank/DDBJ databases">
        <authorList>
            <consortium name="DOE Joint Genome Institute"/>
            <person name="Kuo A."/>
            <person name="Zuccaro A."/>
            <person name="Kohler A."/>
            <person name="Nagy L.G."/>
            <person name="Floudas D."/>
            <person name="Copeland A."/>
            <person name="Barry K.W."/>
            <person name="Cichocki N."/>
            <person name="Veneault-Fourrey C."/>
            <person name="LaButti K."/>
            <person name="Lindquist E.A."/>
            <person name="Lipzen A."/>
            <person name="Lundell T."/>
            <person name="Morin E."/>
            <person name="Murat C."/>
            <person name="Sun H."/>
            <person name="Tunlid A."/>
            <person name="Henrissat B."/>
            <person name="Grigoriev I.V."/>
            <person name="Hibbett D.S."/>
            <person name="Martin F."/>
            <person name="Nordberg H.P."/>
            <person name="Cantor M.N."/>
            <person name="Hua S.X."/>
        </authorList>
    </citation>
    <scope>NUCLEOTIDE SEQUENCE [LARGE SCALE GENOMIC DNA]</scope>
    <source>
        <strain evidence="2 3">MAFF 305830</strain>
    </source>
</reference>
<evidence type="ECO:0000259" key="1">
    <source>
        <dbReference type="PROSITE" id="PS50097"/>
    </source>
</evidence>
<dbReference type="SUPFAM" id="SSF54695">
    <property type="entry name" value="POZ domain"/>
    <property type="match status" value="1"/>
</dbReference>
<dbReference type="STRING" id="933852.A0A0C3BC85"/>
<reference evidence="3" key="2">
    <citation type="submission" date="2015-01" db="EMBL/GenBank/DDBJ databases">
        <title>Evolutionary Origins and Diversification of the Mycorrhizal Mutualists.</title>
        <authorList>
            <consortium name="DOE Joint Genome Institute"/>
            <consortium name="Mycorrhizal Genomics Consortium"/>
            <person name="Kohler A."/>
            <person name="Kuo A."/>
            <person name="Nagy L.G."/>
            <person name="Floudas D."/>
            <person name="Copeland A."/>
            <person name="Barry K.W."/>
            <person name="Cichocki N."/>
            <person name="Veneault-Fourrey C."/>
            <person name="LaButti K."/>
            <person name="Lindquist E.A."/>
            <person name="Lipzen A."/>
            <person name="Lundell T."/>
            <person name="Morin E."/>
            <person name="Murat C."/>
            <person name="Riley R."/>
            <person name="Ohm R."/>
            <person name="Sun H."/>
            <person name="Tunlid A."/>
            <person name="Henrissat B."/>
            <person name="Grigoriev I.V."/>
            <person name="Hibbett D.S."/>
            <person name="Martin F."/>
        </authorList>
    </citation>
    <scope>NUCLEOTIDE SEQUENCE [LARGE SCALE GENOMIC DNA]</scope>
    <source>
        <strain evidence="3">MAFF 305830</strain>
    </source>
</reference>
<proteinExistence type="predicted"/>